<dbReference type="Proteomes" id="UP000266723">
    <property type="component" value="Unassembled WGS sequence"/>
</dbReference>
<gene>
    <name evidence="2" type="ORF">DY000_02008381</name>
</gene>
<keyword evidence="3" id="KW-1185">Reference proteome</keyword>
<protein>
    <submittedName>
        <fullName evidence="2">Uncharacterized protein</fullName>
    </submittedName>
</protein>
<comment type="caution">
    <text evidence="2">The sequence shown here is derived from an EMBL/GenBank/DDBJ whole genome shotgun (WGS) entry which is preliminary data.</text>
</comment>
<reference evidence="2 3" key="1">
    <citation type="journal article" date="2020" name="BMC Genomics">
        <title>Intraspecific diversification of the crop wild relative Brassica cretica Lam. using demographic model selection.</title>
        <authorList>
            <person name="Kioukis A."/>
            <person name="Michalopoulou V.A."/>
            <person name="Briers L."/>
            <person name="Pirintsos S."/>
            <person name="Studholme D.J."/>
            <person name="Pavlidis P."/>
            <person name="Sarris P.F."/>
        </authorList>
    </citation>
    <scope>NUCLEOTIDE SEQUENCE [LARGE SCALE GENOMIC DNA]</scope>
    <source>
        <strain evidence="3">cv. PFS-1207/04</strain>
    </source>
</reference>
<dbReference type="EMBL" id="QGKV02000832">
    <property type="protein sequence ID" value="KAF3552227.1"/>
    <property type="molecule type" value="Genomic_DNA"/>
</dbReference>
<organism evidence="2 3">
    <name type="scientific">Brassica cretica</name>
    <name type="common">Mustard</name>
    <dbReference type="NCBI Taxonomy" id="69181"/>
    <lineage>
        <taxon>Eukaryota</taxon>
        <taxon>Viridiplantae</taxon>
        <taxon>Streptophyta</taxon>
        <taxon>Embryophyta</taxon>
        <taxon>Tracheophyta</taxon>
        <taxon>Spermatophyta</taxon>
        <taxon>Magnoliopsida</taxon>
        <taxon>eudicotyledons</taxon>
        <taxon>Gunneridae</taxon>
        <taxon>Pentapetalae</taxon>
        <taxon>rosids</taxon>
        <taxon>malvids</taxon>
        <taxon>Brassicales</taxon>
        <taxon>Brassicaceae</taxon>
        <taxon>Brassiceae</taxon>
        <taxon>Brassica</taxon>
    </lineage>
</organism>
<accession>A0ABQ7CMJ6</accession>
<evidence type="ECO:0000256" key="1">
    <source>
        <dbReference type="SAM" id="Coils"/>
    </source>
</evidence>
<name>A0ABQ7CMJ6_BRACR</name>
<evidence type="ECO:0000313" key="2">
    <source>
        <dbReference type="EMBL" id="KAF3552227.1"/>
    </source>
</evidence>
<feature type="coiled-coil region" evidence="1">
    <location>
        <begin position="51"/>
        <end position="147"/>
    </location>
</feature>
<proteinExistence type="predicted"/>
<sequence length="444" mass="51477">MTDPYYADVKQWKRDYDRREMVLFANHRIPKTCVCGGPITLASDDKGKSYYECIEYELEELKKKVAEEASRRMNVEDEIKKMREDIKLLKELCIEDDGLHSRQHCFDAIEEELLELKKEVAEESNSRMKMEDELKEMHEDIRLLKELCVVYRRDMDELVYGPGVQEVVYRQNSVHRGVVYRPVIDERCKLLVYKRWCTGETLLLIIRPQLPNLLDEIMSNIIGLVGEESALYLGTFIRSGIRGYELVHDPSILKRCNVTPMCVDVGNIVAVYYESLHRATTLRVEEGINVLERNVPTHVLSTLAVGIFNVCLGKEMEAITVFQQLARNGVDLKSEALFEIGDELETRLLSFHAPFLNTYEMEAITVFQQLARNGVDLKSEALFEIGDELETRLLSFHAPFLNTYGRTLKFPRGDFLGHYNTVHEEELCKNGWLHWLCLKISHML</sequence>
<evidence type="ECO:0000313" key="3">
    <source>
        <dbReference type="Proteomes" id="UP000266723"/>
    </source>
</evidence>
<keyword evidence="1" id="KW-0175">Coiled coil</keyword>